<organism evidence="1 2">
    <name type="scientific">Dermacentor silvarum</name>
    <name type="common">Tick</name>
    <dbReference type="NCBI Taxonomy" id="543639"/>
    <lineage>
        <taxon>Eukaryota</taxon>
        <taxon>Metazoa</taxon>
        <taxon>Ecdysozoa</taxon>
        <taxon>Arthropoda</taxon>
        <taxon>Chelicerata</taxon>
        <taxon>Arachnida</taxon>
        <taxon>Acari</taxon>
        <taxon>Parasitiformes</taxon>
        <taxon>Ixodida</taxon>
        <taxon>Ixodoidea</taxon>
        <taxon>Ixodidae</taxon>
        <taxon>Rhipicephalinae</taxon>
        <taxon>Dermacentor</taxon>
    </lineage>
</organism>
<evidence type="ECO:0000313" key="1">
    <source>
        <dbReference type="EMBL" id="KAH7965725.1"/>
    </source>
</evidence>
<dbReference type="Proteomes" id="UP000821865">
    <property type="component" value="Chromosome 2"/>
</dbReference>
<name>A0ACB8DCG6_DERSI</name>
<proteinExistence type="predicted"/>
<protein>
    <submittedName>
        <fullName evidence="1">Uncharacterized protein</fullName>
    </submittedName>
</protein>
<accession>A0ACB8DCG6</accession>
<gene>
    <name evidence="1" type="ORF">HPB49_010126</name>
</gene>
<dbReference type="EMBL" id="CM023471">
    <property type="protein sequence ID" value="KAH7965725.1"/>
    <property type="molecule type" value="Genomic_DNA"/>
</dbReference>
<comment type="caution">
    <text evidence="1">The sequence shown here is derived from an EMBL/GenBank/DDBJ whole genome shotgun (WGS) entry which is preliminary data.</text>
</comment>
<evidence type="ECO:0000313" key="2">
    <source>
        <dbReference type="Proteomes" id="UP000821865"/>
    </source>
</evidence>
<sequence length="582" mass="65387">MEPFQRHGGLLIDEMKLSEHIRLAPDGNIEGFVDLGKLTPDNQKKLTCDHGLVVMFQPFSGSWHQILGVFASHSNVKSDTLCQIILEAVIMSENAGLHIDFVTCDGASWNRSMWRSFGICGRQDKIFCRRKHPTDPERFLYFLSDLPHLVKCVRNRFVQAGLKLPEGRACVDHLDCARKCDERHDTTLKAMPHVNKSVVRPNGFEKMRVAFAFRLFSDEALRGLFLYKDEIERQCGNATATVAFVDRMRALVVAMTSRCSSDALRPGKAHEKCIKDFLAYLNSWERIAGSQSQGYLSQSTSEGLRVTLSSTLALLSYVTTKLGYRYLMTSRLSQDPIERLFGIVRQMSGCNDHPTPTQFLISVNCLTFQNLAKSPSHGNVATGLLNSLIGTEDVKKAKSQNRIDQLLDVGDLSEANEVLKECGIEHTSLITQASDSRLIYYIAGYVAKKCIAGTKCEECCRQLLALKDGTAPDTACLTSAVDRGGLLFPSPNLNALVTSLENTFTHCFSVHELRRESLLDLVSFLQLTKLQLVGCHEHSISVTNKVIKFYVLSRLHFYLKTRNSLRGERKQRMKLLKLRRVL</sequence>
<reference evidence="1" key="1">
    <citation type="submission" date="2020-05" db="EMBL/GenBank/DDBJ databases">
        <title>Large-scale comparative analyses of tick genomes elucidate their genetic diversity and vector capacities.</title>
        <authorList>
            <person name="Jia N."/>
            <person name="Wang J."/>
            <person name="Shi W."/>
            <person name="Du L."/>
            <person name="Sun Y."/>
            <person name="Zhan W."/>
            <person name="Jiang J."/>
            <person name="Wang Q."/>
            <person name="Zhang B."/>
            <person name="Ji P."/>
            <person name="Sakyi L.B."/>
            <person name="Cui X."/>
            <person name="Yuan T."/>
            <person name="Jiang B."/>
            <person name="Yang W."/>
            <person name="Lam T.T.-Y."/>
            <person name="Chang Q."/>
            <person name="Ding S."/>
            <person name="Wang X."/>
            <person name="Zhu J."/>
            <person name="Ruan X."/>
            <person name="Zhao L."/>
            <person name="Wei J."/>
            <person name="Que T."/>
            <person name="Du C."/>
            <person name="Cheng J."/>
            <person name="Dai P."/>
            <person name="Han X."/>
            <person name="Huang E."/>
            <person name="Gao Y."/>
            <person name="Liu J."/>
            <person name="Shao H."/>
            <person name="Ye R."/>
            <person name="Li L."/>
            <person name="Wei W."/>
            <person name="Wang X."/>
            <person name="Wang C."/>
            <person name="Yang T."/>
            <person name="Huo Q."/>
            <person name="Li W."/>
            <person name="Guo W."/>
            <person name="Chen H."/>
            <person name="Zhou L."/>
            <person name="Ni X."/>
            <person name="Tian J."/>
            <person name="Zhou Y."/>
            <person name="Sheng Y."/>
            <person name="Liu T."/>
            <person name="Pan Y."/>
            <person name="Xia L."/>
            <person name="Li J."/>
            <person name="Zhao F."/>
            <person name="Cao W."/>
        </authorList>
    </citation>
    <scope>NUCLEOTIDE SEQUENCE</scope>
    <source>
        <strain evidence="1">Dsil-2018</strain>
    </source>
</reference>
<keyword evidence="2" id="KW-1185">Reference proteome</keyword>